<dbReference type="AlphaFoldDB" id="A0A0A9BB86"/>
<proteinExistence type="predicted"/>
<dbReference type="EMBL" id="GBRH01241343">
    <property type="protein sequence ID" value="JAD56552.1"/>
    <property type="molecule type" value="Transcribed_RNA"/>
</dbReference>
<sequence length="18" mass="2158">MTSLLRRMMSSSEKWRGT</sequence>
<evidence type="ECO:0000313" key="1">
    <source>
        <dbReference type="EMBL" id="JAD56552.1"/>
    </source>
</evidence>
<organism evidence="1">
    <name type="scientific">Arundo donax</name>
    <name type="common">Giant reed</name>
    <name type="synonym">Donax arundinaceus</name>
    <dbReference type="NCBI Taxonomy" id="35708"/>
    <lineage>
        <taxon>Eukaryota</taxon>
        <taxon>Viridiplantae</taxon>
        <taxon>Streptophyta</taxon>
        <taxon>Embryophyta</taxon>
        <taxon>Tracheophyta</taxon>
        <taxon>Spermatophyta</taxon>
        <taxon>Magnoliopsida</taxon>
        <taxon>Liliopsida</taxon>
        <taxon>Poales</taxon>
        <taxon>Poaceae</taxon>
        <taxon>PACMAD clade</taxon>
        <taxon>Arundinoideae</taxon>
        <taxon>Arundineae</taxon>
        <taxon>Arundo</taxon>
    </lineage>
</organism>
<accession>A0A0A9BB86</accession>
<name>A0A0A9BB86_ARUDO</name>
<reference evidence="1" key="1">
    <citation type="submission" date="2014-09" db="EMBL/GenBank/DDBJ databases">
        <authorList>
            <person name="Magalhaes I.L.F."/>
            <person name="Oliveira U."/>
            <person name="Santos F.R."/>
            <person name="Vidigal T.H.D.A."/>
            <person name="Brescovit A.D."/>
            <person name="Santos A.J."/>
        </authorList>
    </citation>
    <scope>NUCLEOTIDE SEQUENCE</scope>
    <source>
        <tissue evidence="1">Shoot tissue taken approximately 20 cm above the soil surface</tissue>
    </source>
</reference>
<reference evidence="1" key="2">
    <citation type="journal article" date="2015" name="Data Brief">
        <title>Shoot transcriptome of the giant reed, Arundo donax.</title>
        <authorList>
            <person name="Barrero R.A."/>
            <person name="Guerrero F.D."/>
            <person name="Moolhuijzen P."/>
            <person name="Goolsby J.A."/>
            <person name="Tidwell J."/>
            <person name="Bellgard S.E."/>
            <person name="Bellgard M.I."/>
        </authorList>
    </citation>
    <scope>NUCLEOTIDE SEQUENCE</scope>
    <source>
        <tissue evidence="1">Shoot tissue taken approximately 20 cm above the soil surface</tissue>
    </source>
</reference>
<protein>
    <submittedName>
        <fullName evidence="1">Uncharacterized protein</fullName>
    </submittedName>
</protein>